<dbReference type="InterPro" id="IPR008906">
    <property type="entry name" value="HATC_C_dom"/>
</dbReference>
<dbReference type="AlphaFoldDB" id="A0A2N5SPY4"/>
<feature type="region of interest" description="Disordered" evidence="1">
    <location>
        <begin position="155"/>
        <end position="208"/>
    </location>
</feature>
<dbReference type="SUPFAM" id="SSF53098">
    <property type="entry name" value="Ribonuclease H-like"/>
    <property type="match status" value="1"/>
</dbReference>
<feature type="domain" description="HAT C-terminal dimerisation" evidence="2">
    <location>
        <begin position="107"/>
        <end position="146"/>
    </location>
</feature>
<name>A0A2N5SPY4_9BASI</name>
<comment type="caution">
    <text evidence="3">The sequence shown here is derived from an EMBL/GenBank/DDBJ whole genome shotgun (WGS) entry which is preliminary data.</text>
</comment>
<evidence type="ECO:0000313" key="4">
    <source>
        <dbReference type="Proteomes" id="UP000235388"/>
    </source>
</evidence>
<dbReference type="EMBL" id="PGCJ01000899">
    <property type="protein sequence ID" value="PLW15309.1"/>
    <property type="molecule type" value="Genomic_DNA"/>
</dbReference>
<dbReference type="PANTHER" id="PTHR23272:SF190">
    <property type="entry name" value="ZINC FINGER, BED-TYPE-RELATED"/>
    <property type="match status" value="1"/>
</dbReference>
<feature type="region of interest" description="Disordered" evidence="1">
    <location>
        <begin position="396"/>
        <end position="480"/>
    </location>
</feature>
<dbReference type="InterPro" id="IPR012337">
    <property type="entry name" value="RNaseH-like_sf"/>
</dbReference>
<feature type="compositionally biased region" description="Basic and acidic residues" evidence="1">
    <location>
        <begin position="454"/>
        <end position="468"/>
    </location>
</feature>
<keyword evidence="4" id="KW-1185">Reference proteome</keyword>
<gene>
    <name evidence="3" type="ORF">PCANC_19997</name>
</gene>
<proteinExistence type="predicted"/>
<dbReference type="OrthoDB" id="2507313at2759"/>
<dbReference type="GO" id="GO:0046983">
    <property type="term" value="F:protein dimerization activity"/>
    <property type="evidence" value="ECO:0007669"/>
    <property type="project" value="InterPro"/>
</dbReference>
<feature type="compositionally biased region" description="Polar residues" evidence="1">
    <location>
        <begin position="183"/>
        <end position="193"/>
    </location>
</feature>
<evidence type="ECO:0000256" key="1">
    <source>
        <dbReference type="SAM" id="MobiDB-lite"/>
    </source>
</evidence>
<sequence>MIPSARDMVDKLESYFYAAIEKPVYLCSMILDPRVKATLLTPKVLQLLRLSKESIIKTFKNEAKQFTNKRGENNPEKNRETKPITQDTMRSSIYKTKKQKITSLDEEVEVYLSSDCEDEAYNPLSYWNANNKQFPTLSNMARTFLAPHDPIGYRIASKPSVTRPDPVSDRISPDPQGPDRNLKNTWAYSSEQPPENRAYSSGPAQAPPPPSGLFPEAYYAGWEKNLSVVLRLWQTVDCKKYTGSATSDARIWLSDVKLSLELIHAHPSTWHSVACTMLRERALEELKKAKADNSIPSDWPAFKAWITGENPLAISKRSVACKWDQLQQVANESLEKFMRQFSAWQAVAKSYDFLYNECTGFVLKVNPGLSKRLNNLMAQEELRNRPMSFCNIPTAALDEDRQHHPSRLASTIDKGTKRASSGEDSSNGKKAKNDPSDRVCFNCQKPGHTSQQFPEEKTEKQKKYEAKRAAASGSNTDPLE</sequence>
<evidence type="ECO:0000313" key="3">
    <source>
        <dbReference type="EMBL" id="PLW15309.1"/>
    </source>
</evidence>
<dbReference type="Pfam" id="PF05699">
    <property type="entry name" value="Dimer_Tnp_hAT"/>
    <property type="match status" value="1"/>
</dbReference>
<evidence type="ECO:0000259" key="2">
    <source>
        <dbReference type="Pfam" id="PF05699"/>
    </source>
</evidence>
<dbReference type="Proteomes" id="UP000235388">
    <property type="component" value="Unassembled WGS sequence"/>
</dbReference>
<organism evidence="3 4">
    <name type="scientific">Puccinia coronata f. sp. avenae</name>
    <dbReference type="NCBI Taxonomy" id="200324"/>
    <lineage>
        <taxon>Eukaryota</taxon>
        <taxon>Fungi</taxon>
        <taxon>Dikarya</taxon>
        <taxon>Basidiomycota</taxon>
        <taxon>Pucciniomycotina</taxon>
        <taxon>Pucciniomycetes</taxon>
        <taxon>Pucciniales</taxon>
        <taxon>Pucciniaceae</taxon>
        <taxon>Puccinia</taxon>
    </lineage>
</organism>
<reference evidence="3 4" key="1">
    <citation type="submission" date="2017-11" db="EMBL/GenBank/DDBJ databases">
        <title>De novo assembly and phasing of dikaryotic genomes from two isolates of Puccinia coronata f. sp. avenae, the causal agent of oat crown rust.</title>
        <authorList>
            <person name="Miller M.E."/>
            <person name="Zhang Y."/>
            <person name="Omidvar V."/>
            <person name="Sperschneider J."/>
            <person name="Schwessinger B."/>
            <person name="Raley C."/>
            <person name="Palmer J.M."/>
            <person name="Garnica D."/>
            <person name="Upadhyaya N."/>
            <person name="Rathjen J."/>
            <person name="Taylor J.M."/>
            <person name="Park R.F."/>
            <person name="Dodds P.N."/>
            <person name="Hirsch C.D."/>
            <person name="Kianian S.F."/>
            <person name="Figueroa M."/>
        </authorList>
    </citation>
    <scope>NUCLEOTIDE SEQUENCE [LARGE SCALE GENOMIC DNA]</scope>
    <source>
        <strain evidence="3">12NC29</strain>
    </source>
</reference>
<dbReference type="PANTHER" id="PTHR23272">
    <property type="entry name" value="BED FINGER-RELATED"/>
    <property type="match status" value="1"/>
</dbReference>
<protein>
    <recommendedName>
        <fullName evidence="2">HAT C-terminal dimerisation domain-containing protein</fullName>
    </recommendedName>
</protein>
<accession>A0A2N5SPY4</accession>